<reference evidence="1" key="3">
    <citation type="submission" date="2019-06" db="EMBL/GenBank/DDBJ databases">
        <authorList>
            <person name="Poynton C."/>
            <person name="Hasenbein S."/>
            <person name="Benoit J.B."/>
            <person name="Sepulveda M.S."/>
            <person name="Poelchau M.F."/>
            <person name="Murali S.C."/>
            <person name="Chen S."/>
            <person name="Glastad K.M."/>
            <person name="Werren J.H."/>
            <person name="Vineis J.H."/>
            <person name="Bowen J.L."/>
            <person name="Friedrich M."/>
            <person name="Jones J."/>
            <person name="Robertson H.M."/>
            <person name="Feyereisen R."/>
            <person name="Mechler-Hickson A."/>
            <person name="Mathers N."/>
            <person name="Lee C.E."/>
            <person name="Colbourne J.K."/>
            <person name="Biales A."/>
            <person name="Johnston J.S."/>
            <person name="Wellborn G.A."/>
            <person name="Rosendale A.J."/>
            <person name="Cridge A.G."/>
            <person name="Munoz-Torres M.C."/>
            <person name="Bain P.A."/>
            <person name="Manny A.R."/>
            <person name="Major K.M."/>
            <person name="Lambert F.N."/>
            <person name="Vulpe C.D."/>
            <person name="Tuck P."/>
            <person name="Blalock B.J."/>
            <person name="Lin Y.-Y."/>
            <person name="Smith M.E."/>
            <person name="Ochoa-Acuna H."/>
            <person name="Chen M.-J.M."/>
            <person name="Childers C.P."/>
            <person name="Qu J."/>
            <person name="Dugan S."/>
            <person name="Lee S.L."/>
            <person name="Chao H."/>
            <person name="Dinh H."/>
            <person name="Han Y."/>
            <person name="Doddapaneni H."/>
            <person name="Worley K.C."/>
            <person name="Muzny D.M."/>
            <person name="Gibbs R.A."/>
            <person name="Richards S."/>
        </authorList>
    </citation>
    <scope>NUCLEOTIDE SEQUENCE</scope>
    <source>
        <strain evidence="1">HAZT.00-mixed</strain>
        <tissue evidence="1">Whole organism</tissue>
    </source>
</reference>
<reference evidence="1" key="1">
    <citation type="submission" date="2014-08" db="EMBL/GenBank/DDBJ databases">
        <authorList>
            <person name="Murali S."/>
            <person name="Richards S."/>
            <person name="Bandaranaike D."/>
            <person name="Bellair M."/>
            <person name="Blankenburg K."/>
            <person name="Chao H."/>
            <person name="Dinh H."/>
            <person name="Doddapaneni H."/>
            <person name="Dugan-Rocha S."/>
            <person name="Elkadiri S."/>
            <person name="Gnanaolivu R."/>
            <person name="Hughes D."/>
            <person name="Lee S."/>
            <person name="Li M."/>
            <person name="Ming W."/>
            <person name="Munidasa M."/>
            <person name="Muniz J."/>
            <person name="Nguyen L."/>
            <person name="Osuji N."/>
            <person name="Pu L.-L."/>
            <person name="Puazo M."/>
            <person name="Skinner E."/>
            <person name="Qu C."/>
            <person name="Quiroz J."/>
            <person name="Raj R."/>
            <person name="Weissenberger G."/>
            <person name="Xin Y."/>
            <person name="Zou X."/>
            <person name="Han Y."/>
            <person name="Worley K."/>
            <person name="Muzny D."/>
            <person name="Gibbs R."/>
        </authorList>
    </citation>
    <scope>NUCLEOTIDE SEQUENCE</scope>
    <source>
        <strain evidence="1">HAZT.00-mixed</strain>
        <tissue evidence="1">Whole organism</tissue>
    </source>
</reference>
<dbReference type="PANTHER" id="PTHR47835">
    <property type="entry name" value="HFM1, ATP DEPENDENT DNA HELICASE HOMOLOG"/>
    <property type="match status" value="1"/>
</dbReference>
<gene>
    <name evidence="1" type="ORF">HAZT_HAZT001477</name>
</gene>
<sequence length="88" mass="9472">MGVNLPAHLVVVKSTSQYGSSGYTEYPASSILQMIGRAGRPQYDTHATAVIMTTNANKVRGGSAPLAFLTRRNYETTKQFFGACPMNA</sequence>
<dbReference type="PANTHER" id="PTHR47835:SF3">
    <property type="entry name" value="HELICASE FOR MEIOSIS 1"/>
    <property type="match status" value="1"/>
</dbReference>
<evidence type="ECO:0008006" key="2">
    <source>
        <dbReference type="Google" id="ProtNLM"/>
    </source>
</evidence>
<reference evidence="1" key="2">
    <citation type="journal article" date="2018" name="Environ. Sci. Technol.">
        <title>The Toxicogenome of Hyalella azteca: A Model for Sediment Ecotoxicology and Evolutionary Toxicology.</title>
        <authorList>
            <person name="Poynton H.C."/>
            <person name="Hasenbein S."/>
            <person name="Benoit J.B."/>
            <person name="Sepulveda M.S."/>
            <person name="Poelchau M.F."/>
            <person name="Hughes D.S.T."/>
            <person name="Murali S.C."/>
            <person name="Chen S."/>
            <person name="Glastad K.M."/>
            <person name="Goodisman M.A.D."/>
            <person name="Werren J.H."/>
            <person name="Vineis J.H."/>
            <person name="Bowen J.L."/>
            <person name="Friedrich M."/>
            <person name="Jones J."/>
            <person name="Robertson H.M."/>
            <person name="Feyereisen R."/>
            <person name="Mechler-Hickson A."/>
            <person name="Mathers N."/>
            <person name="Lee C.E."/>
            <person name="Colbourne J.K."/>
            <person name="Biales A."/>
            <person name="Johnston J.S."/>
            <person name="Wellborn G.A."/>
            <person name="Rosendale A.J."/>
            <person name="Cridge A.G."/>
            <person name="Munoz-Torres M.C."/>
            <person name="Bain P.A."/>
            <person name="Manny A.R."/>
            <person name="Major K.M."/>
            <person name="Lambert F.N."/>
            <person name="Vulpe C.D."/>
            <person name="Tuck P."/>
            <person name="Blalock B.J."/>
            <person name="Lin Y.Y."/>
            <person name="Smith M.E."/>
            <person name="Ochoa-Acuna H."/>
            <person name="Chen M.M."/>
            <person name="Childers C.P."/>
            <person name="Qu J."/>
            <person name="Dugan S."/>
            <person name="Lee S.L."/>
            <person name="Chao H."/>
            <person name="Dinh H."/>
            <person name="Han Y."/>
            <person name="Doddapaneni H."/>
            <person name="Worley K.C."/>
            <person name="Muzny D.M."/>
            <person name="Gibbs R.A."/>
            <person name="Richards S."/>
        </authorList>
    </citation>
    <scope>NUCLEOTIDE SEQUENCE</scope>
    <source>
        <strain evidence="1">HAZT.00-mixed</strain>
        <tissue evidence="1">Whole organism</tissue>
    </source>
</reference>
<dbReference type="InterPro" id="IPR052247">
    <property type="entry name" value="Meiotic_Crossover_Helicase"/>
</dbReference>
<dbReference type="EMBL" id="JQDR03017406">
    <property type="protein sequence ID" value="KAA0183845.1"/>
    <property type="molecule type" value="Genomic_DNA"/>
</dbReference>
<comment type="caution">
    <text evidence="1">The sequence shown here is derived from an EMBL/GenBank/DDBJ whole genome shotgun (WGS) entry which is preliminary data.</text>
</comment>
<accession>A0A6A0GPL7</accession>
<dbReference type="GO" id="GO:0043138">
    <property type="term" value="F:3'-5' DNA helicase activity"/>
    <property type="evidence" value="ECO:0007669"/>
    <property type="project" value="UniProtKB-EC"/>
</dbReference>
<dbReference type="InterPro" id="IPR027417">
    <property type="entry name" value="P-loop_NTPase"/>
</dbReference>
<dbReference type="SUPFAM" id="SSF52540">
    <property type="entry name" value="P-loop containing nucleoside triphosphate hydrolases"/>
    <property type="match status" value="1"/>
</dbReference>
<proteinExistence type="predicted"/>
<organism evidence="1">
    <name type="scientific">Hyalella azteca</name>
    <name type="common">Amphipod</name>
    <dbReference type="NCBI Taxonomy" id="294128"/>
    <lineage>
        <taxon>Eukaryota</taxon>
        <taxon>Metazoa</taxon>
        <taxon>Ecdysozoa</taxon>
        <taxon>Arthropoda</taxon>
        <taxon>Crustacea</taxon>
        <taxon>Multicrustacea</taxon>
        <taxon>Malacostraca</taxon>
        <taxon>Eumalacostraca</taxon>
        <taxon>Peracarida</taxon>
        <taxon>Amphipoda</taxon>
        <taxon>Senticaudata</taxon>
        <taxon>Talitrida</taxon>
        <taxon>Talitroidea</taxon>
        <taxon>Hyalellidae</taxon>
        <taxon>Hyalella</taxon>
    </lineage>
</organism>
<dbReference type="AlphaFoldDB" id="A0A6A0GPL7"/>
<dbReference type="Gene3D" id="3.40.50.300">
    <property type="entry name" value="P-loop containing nucleotide triphosphate hydrolases"/>
    <property type="match status" value="1"/>
</dbReference>
<name>A0A6A0GPL7_HYAAZ</name>
<protein>
    <recommendedName>
        <fullName evidence="2">Helicase C-terminal domain-containing protein</fullName>
    </recommendedName>
</protein>
<dbReference type="GO" id="GO:0016787">
    <property type="term" value="F:hydrolase activity"/>
    <property type="evidence" value="ECO:0007669"/>
    <property type="project" value="UniProtKB-KW"/>
</dbReference>
<evidence type="ECO:0000313" key="1">
    <source>
        <dbReference type="EMBL" id="KAA0183845.1"/>
    </source>
</evidence>
<dbReference type="Proteomes" id="UP000711488">
    <property type="component" value="Unassembled WGS sequence"/>
</dbReference>